<keyword evidence="2" id="KW-0889">Transcription antitermination</keyword>
<evidence type="ECO:0000256" key="3">
    <source>
        <dbReference type="ARBA" id="ARBA00022884"/>
    </source>
</evidence>
<dbReference type="AlphaFoldDB" id="A0A382B7E9"/>
<evidence type="ECO:0000256" key="4">
    <source>
        <dbReference type="ARBA" id="ARBA00023015"/>
    </source>
</evidence>
<dbReference type="PANTHER" id="PTHR11078">
    <property type="entry name" value="N UTILIZATION SUBSTANCE PROTEIN B-RELATED"/>
    <property type="match status" value="1"/>
</dbReference>
<dbReference type="InterPro" id="IPR006027">
    <property type="entry name" value="NusB_RsmB_TIM44"/>
</dbReference>
<gene>
    <name evidence="7" type="ORF">METZ01_LOCUS162285</name>
</gene>
<keyword evidence="5" id="KW-0804">Transcription</keyword>
<dbReference type="PANTHER" id="PTHR11078:SF3">
    <property type="entry name" value="ANTITERMINATION NUSB DOMAIN-CONTAINING PROTEIN"/>
    <property type="match status" value="1"/>
</dbReference>
<dbReference type="NCBIfam" id="TIGR01951">
    <property type="entry name" value="nusB"/>
    <property type="match status" value="1"/>
</dbReference>
<accession>A0A382B7E9</accession>
<keyword evidence="4" id="KW-0805">Transcription regulation</keyword>
<sequence length="140" mass="15422">MAALQSLFAADVRGIWNDLRLEWLDEDEDLPENAVEFAHELLCGVSRSHLGLDNVITRYAPAWPVSQLSVIDRNILRIALFELIYTPETPRKTAINEAVELAKIFGSESSARFVNGVLGSAMSGLESGEIVTIEPVPEGR</sequence>
<protein>
    <recommendedName>
        <fullName evidence="6">NusB/RsmB/TIM44 domain-containing protein</fullName>
    </recommendedName>
</protein>
<reference evidence="7" key="1">
    <citation type="submission" date="2018-05" db="EMBL/GenBank/DDBJ databases">
        <authorList>
            <person name="Lanie J.A."/>
            <person name="Ng W.-L."/>
            <person name="Kazmierczak K.M."/>
            <person name="Andrzejewski T.M."/>
            <person name="Davidsen T.M."/>
            <person name="Wayne K.J."/>
            <person name="Tettelin H."/>
            <person name="Glass J.I."/>
            <person name="Rusch D."/>
            <person name="Podicherti R."/>
            <person name="Tsui H.-C.T."/>
            <person name="Winkler M.E."/>
        </authorList>
    </citation>
    <scope>NUCLEOTIDE SEQUENCE</scope>
</reference>
<dbReference type="SUPFAM" id="SSF48013">
    <property type="entry name" value="NusB-like"/>
    <property type="match status" value="1"/>
</dbReference>
<dbReference type="GO" id="GO:0003723">
    <property type="term" value="F:RNA binding"/>
    <property type="evidence" value="ECO:0007669"/>
    <property type="project" value="UniProtKB-KW"/>
</dbReference>
<organism evidence="7">
    <name type="scientific">marine metagenome</name>
    <dbReference type="NCBI Taxonomy" id="408172"/>
    <lineage>
        <taxon>unclassified sequences</taxon>
        <taxon>metagenomes</taxon>
        <taxon>ecological metagenomes</taxon>
    </lineage>
</organism>
<dbReference type="GO" id="GO:0005829">
    <property type="term" value="C:cytosol"/>
    <property type="evidence" value="ECO:0007669"/>
    <property type="project" value="TreeGrafter"/>
</dbReference>
<evidence type="ECO:0000313" key="7">
    <source>
        <dbReference type="EMBL" id="SVB09431.1"/>
    </source>
</evidence>
<dbReference type="GO" id="GO:0006353">
    <property type="term" value="P:DNA-templated transcription termination"/>
    <property type="evidence" value="ECO:0007669"/>
    <property type="project" value="InterPro"/>
</dbReference>
<evidence type="ECO:0000256" key="2">
    <source>
        <dbReference type="ARBA" id="ARBA00022814"/>
    </source>
</evidence>
<dbReference type="InterPro" id="IPR011605">
    <property type="entry name" value="NusB_fam"/>
</dbReference>
<evidence type="ECO:0000256" key="1">
    <source>
        <dbReference type="ARBA" id="ARBA00005952"/>
    </source>
</evidence>
<evidence type="ECO:0000256" key="5">
    <source>
        <dbReference type="ARBA" id="ARBA00023163"/>
    </source>
</evidence>
<evidence type="ECO:0000259" key="6">
    <source>
        <dbReference type="Pfam" id="PF01029"/>
    </source>
</evidence>
<keyword evidence="3" id="KW-0694">RNA-binding</keyword>
<dbReference type="Gene3D" id="1.10.940.10">
    <property type="entry name" value="NusB-like"/>
    <property type="match status" value="1"/>
</dbReference>
<dbReference type="InterPro" id="IPR035926">
    <property type="entry name" value="NusB-like_sf"/>
</dbReference>
<dbReference type="HAMAP" id="MF_00073">
    <property type="entry name" value="NusB"/>
    <property type="match status" value="1"/>
</dbReference>
<dbReference type="GO" id="GO:0031564">
    <property type="term" value="P:transcription antitermination"/>
    <property type="evidence" value="ECO:0007669"/>
    <property type="project" value="UniProtKB-KW"/>
</dbReference>
<name>A0A382B7E9_9ZZZZ</name>
<dbReference type="EMBL" id="UINC01028442">
    <property type="protein sequence ID" value="SVB09431.1"/>
    <property type="molecule type" value="Genomic_DNA"/>
</dbReference>
<comment type="similarity">
    <text evidence="1">Belongs to the NusB family.</text>
</comment>
<feature type="domain" description="NusB/RsmB/TIM44" evidence="6">
    <location>
        <begin position="2"/>
        <end position="121"/>
    </location>
</feature>
<proteinExistence type="inferred from homology"/>
<dbReference type="Pfam" id="PF01029">
    <property type="entry name" value="NusB"/>
    <property type="match status" value="1"/>
</dbReference>